<proteinExistence type="predicted"/>
<accession>A0ABD4Z786</accession>
<gene>
    <name evidence="1" type="ORF">QPL79_05135</name>
</gene>
<sequence length="237" mass="26781">MGDDVVWLANVLADVRSDLEVLCSRFGVLNICGFVLESVAEVFPTWFSGRRRRVLVASIVYLSLLIARGARKGFLKQVLDLCGASKPAVRDAVSRFAFVDWDAGFVYLDPNLYESLSRKMRLPQHVKRYTISDFVKNRIWSYAPGLYQHLEVVCIRNSKKDCVTLLFENPDEVKNILLSIYKTPLAAKLVAEKLFTPIAEALQIAESPQKLAEKLFTNPEDVAKLLKQMLNAKSINK</sequence>
<organism evidence="1 2">
    <name type="scientific">Ignisphaera cupida</name>
    <dbReference type="NCBI Taxonomy" id="3050454"/>
    <lineage>
        <taxon>Archaea</taxon>
        <taxon>Thermoproteota</taxon>
        <taxon>Thermoprotei</taxon>
        <taxon>Desulfurococcales</taxon>
        <taxon>Desulfurococcaceae</taxon>
        <taxon>Ignisphaera</taxon>
    </lineage>
</organism>
<comment type="caution">
    <text evidence="1">The sequence shown here is derived from an EMBL/GenBank/DDBJ whole genome shotgun (WGS) entry which is preliminary data.</text>
</comment>
<dbReference type="Proteomes" id="UP001529235">
    <property type="component" value="Unassembled WGS sequence"/>
</dbReference>
<name>A0ABD4Z786_9CREN</name>
<reference evidence="1 2" key="1">
    <citation type="submission" date="2023-05" db="EMBL/GenBank/DDBJ databases">
        <title>A new hyperthermophilic archaea 'Ignisphaera cupida' sp. nov. and description of the family 'Ignisphaeraceae' fam. nov.</title>
        <authorList>
            <person name="Podosokorskaya O.A."/>
            <person name="Elcheninov A.G."/>
            <person name="Klukina A."/>
            <person name="Merkel A.Y."/>
        </authorList>
    </citation>
    <scope>NUCLEOTIDE SEQUENCE [LARGE SCALE GENOMIC DNA]</scope>
    <source>
        <strain evidence="1 2">4213-co</strain>
    </source>
</reference>
<evidence type="ECO:0000313" key="1">
    <source>
        <dbReference type="EMBL" id="MDK6028740.1"/>
    </source>
</evidence>
<evidence type="ECO:0000313" key="2">
    <source>
        <dbReference type="Proteomes" id="UP001529235"/>
    </source>
</evidence>
<dbReference type="AlphaFoldDB" id="A0ABD4Z786"/>
<protein>
    <submittedName>
        <fullName evidence="1">Uncharacterized protein</fullName>
    </submittedName>
</protein>
<dbReference type="RefSeq" id="WP_285273714.1">
    <property type="nucleotide sequence ID" value="NZ_JASNVW010000002.1"/>
</dbReference>
<keyword evidence="2" id="KW-1185">Reference proteome</keyword>
<dbReference type="EMBL" id="JASNVW010000002">
    <property type="protein sequence ID" value="MDK6028740.1"/>
    <property type="molecule type" value="Genomic_DNA"/>
</dbReference>